<evidence type="ECO:0000256" key="12">
    <source>
        <dbReference type="ARBA" id="ARBA00023012"/>
    </source>
</evidence>
<dbReference type="InterPro" id="IPR036097">
    <property type="entry name" value="HisK_dim/P_sf"/>
</dbReference>
<dbReference type="FunFam" id="3.30.565.10:FF:000013">
    <property type="entry name" value="Two-component sensor histidine kinase"/>
    <property type="match status" value="1"/>
</dbReference>
<evidence type="ECO:0000256" key="8">
    <source>
        <dbReference type="ARBA" id="ARBA00022741"/>
    </source>
</evidence>
<feature type="domain" description="HAMP" evidence="17">
    <location>
        <begin position="234"/>
        <end position="286"/>
    </location>
</feature>
<sequence length="566" mass="61340">MNQTSGHRIVAWMKSLGHPRSWGRRRIYTSLQARAVSLAVLLALIFGVVFSLASLLSIRNSLQDQVSAQAQRDFSNQVARVQEGLDAAQMEDQQQYQSLITNLASSFQNDGAVNLVGVFMWGSGRTANSVLVPVSTDPTVASLISESMRSAVSGGSCGGVCYQPINLKSQTHDRAPGAVLGTVLNFSALGDLELFAVYSYASQQQSVMQIQLSMLIVIIVLCLLLGIVVWCVMRSVIRPVERVAVAAESVALGQLNARVDVNRHDEIGILQRSFNEMASSLDEKIEELEKVGTFQRRFVSDVSHELRTPVTTIRMASDLLESRKSSFEGSTARTVELLSGQINRFEKMLADLLEISRYDAGYAAVDLVEGDLRETVNSAVIQVGQIAEAKGVPIAVLLPQDPVISSFDSRRITRIIRNLLINGIDFAEGKPIEVHMACNRQAVAIAVRDHGTGMAPEQLAHVFDRFWRADASRARTTGGSGLGLAIAMSDARLHGGGIELRSAPDLGTCFLVTLPRDGLHEVPASAQPLRFRGDEELDPVDASGAGIYAGRSVAQADRKDDDRGDV</sequence>
<keyword evidence="5" id="KW-0597">Phosphoprotein</keyword>
<dbReference type="EMBL" id="JGZI01000010">
    <property type="protein sequence ID" value="KFI81402.1"/>
    <property type="molecule type" value="Genomic_DNA"/>
</dbReference>
<evidence type="ECO:0000313" key="19">
    <source>
        <dbReference type="Proteomes" id="UP000029050"/>
    </source>
</evidence>
<dbReference type="CDD" id="cd00075">
    <property type="entry name" value="HATPase"/>
    <property type="match status" value="1"/>
</dbReference>
<name>A0A087CDQ2_9BIFI</name>
<dbReference type="SMART" id="SM00304">
    <property type="entry name" value="HAMP"/>
    <property type="match status" value="1"/>
</dbReference>
<accession>A0A087CDQ2</accession>
<dbReference type="Proteomes" id="UP000029050">
    <property type="component" value="Unassembled WGS sequence"/>
</dbReference>
<dbReference type="CDD" id="cd06225">
    <property type="entry name" value="HAMP"/>
    <property type="match status" value="1"/>
</dbReference>
<dbReference type="PROSITE" id="PS50109">
    <property type="entry name" value="HIS_KIN"/>
    <property type="match status" value="1"/>
</dbReference>
<keyword evidence="19" id="KW-1185">Reference proteome</keyword>
<evidence type="ECO:0000256" key="7">
    <source>
        <dbReference type="ARBA" id="ARBA00022692"/>
    </source>
</evidence>
<dbReference type="InterPro" id="IPR004358">
    <property type="entry name" value="Sig_transdc_His_kin-like_C"/>
</dbReference>
<dbReference type="PANTHER" id="PTHR45436:SF5">
    <property type="entry name" value="SENSOR HISTIDINE KINASE TRCS"/>
    <property type="match status" value="1"/>
</dbReference>
<gene>
    <name evidence="18" type="ORF">BPSY_1810</name>
</gene>
<dbReference type="InterPro" id="IPR036890">
    <property type="entry name" value="HATPase_C_sf"/>
</dbReference>
<keyword evidence="4" id="KW-1003">Cell membrane</keyword>
<feature type="domain" description="Histidine kinase" evidence="16">
    <location>
        <begin position="301"/>
        <end position="518"/>
    </location>
</feature>
<reference evidence="18 19" key="1">
    <citation type="submission" date="2014-03" db="EMBL/GenBank/DDBJ databases">
        <title>Genomics of Bifidobacteria.</title>
        <authorList>
            <person name="Ventura M."/>
            <person name="Milani C."/>
            <person name="Lugli G.A."/>
        </authorList>
    </citation>
    <scope>NUCLEOTIDE SEQUENCE [LARGE SCALE GENOMIC DNA]</scope>
    <source>
        <strain evidence="18 19">LMG 21775</strain>
    </source>
</reference>
<dbReference type="Gene3D" id="3.30.565.10">
    <property type="entry name" value="Histidine kinase-like ATPase, C-terminal domain"/>
    <property type="match status" value="1"/>
</dbReference>
<evidence type="ECO:0000256" key="10">
    <source>
        <dbReference type="ARBA" id="ARBA00022840"/>
    </source>
</evidence>
<keyword evidence="7 15" id="KW-0812">Transmembrane</keyword>
<dbReference type="Pfam" id="PF00512">
    <property type="entry name" value="HisKA"/>
    <property type="match status" value="1"/>
</dbReference>
<keyword evidence="9 18" id="KW-0418">Kinase</keyword>
<proteinExistence type="predicted"/>
<dbReference type="OrthoDB" id="9786919at2"/>
<dbReference type="FunFam" id="1.10.287.130:FF:000010">
    <property type="entry name" value="Two-component sensor histidine kinase"/>
    <property type="match status" value="1"/>
</dbReference>
<dbReference type="NCBIfam" id="NF040691">
    <property type="entry name" value="MtrAB_MtrB"/>
    <property type="match status" value="1"/>
</dbReference>
<protein>
    <recommendedName>
        <fullName evidence="14">Sensor histidine kinase MtrB</fullName>
        <ecNumber evidence="3">2.7.13.3</ecNumber>
    </recommendedName>
</protein>
<feature type="transmembrane region" description="Helical" evidence="15">
    <location>
        <begin position="35"/>
        <end position="58"/>
    </location>
</feature>
<keyword evidence="13 15" id="KW-0472">Membrane</keyword>
<dbReference type="AlphaFoldDB" id="A0A087CDQ2"/>
<evidence type="ECO:0000256" key="1">
    <source>
        <dbReference type="ARBA" id="ARBA00000085"/>
    </source>
</evidence>
<feature type="transmembrane region" description="Helical" evidence="15">
    <location>
        <begin position="212"/>
        <end position="232"/>
    </location>
</feature>
<dbReference type="InterPro" id="IPR003661">
    <property type="entry name" value="HisK_dim/P_dom"/>
</dbReference>
<dbReference type="RefSeq" id="WP_051921889.1">
    <property type="nucleotide sequence ID" value="NZ_JBDNLK010000001.1"/>
</dbReference>
<dbReference type="eggNOG" id="COG5002">
    <property type="taxonomic scope" value="Bacteria"/>
</dbReference>
<dbReference type="GO" id="GO:0000155">
    <property type="term" value="F:phosphorelay sensor kinase activity"/>
    <property type="evidence" value="ECO:0007669"/>
    <property type="project" value="InterPro"/>
</dbReference>
<organism evidence="18 19">
    <name type="scientific">Bifidobacterium psychraerophilum</name>
    <dbReference type="NCBI Taxonomy" id="218140"/>
    <lineage>
        <taxon>Bacteria</taxon>
        <taxon>Bacillati</taxon>
        <taxon>Actinomycetota</taxon>
        <taxon>Actinomycetes</taxon>
        <taxon>Bifidobacteriales</taxon>
        <taxon>Bifidobacteriaceae</taxon>
        <taxon>Bifidobacterium</taxon>
    </lineage>
</organism>
<dbReference type="InterPro" id="IPR003660">
    <property type="entry name" value="HAMP_dom"/>
</dbReference>
<evidence type="ECO:0000256" key="6">
    <source>
        <dbReference type="ARBA" id="ARBA00022679"/>
    </source>
</evidence>
<keyword evidence="8" id="KW-0547">Nucleotide-binding</keyword>
<comment type="caution">
    <text evidence="18">The sequence shown here is derived from an EMBL/GenBank/DDBJ whole genome shotgun (WGS) entry which is preliminary data.</text>
</comment>
<evidence type="ECO:0000256" key="2">
    <source>
        <dbReference type="ARBA" id="ARBA00004651"/>
    </source>
</evidence>
<dbReference type="SMART" id="SM00388">
    <property type="entry name" value="HisKA"/>
    <property type="match status" value="1"/>
</dbReference>
<evidence type="ECO:0000256" key="3">
    <source>
        <dbReference type="ARBA" id="ARBA00012438"/>
    </source>
</evidence>
<dbReference type="Gene3D" id="6.10.340.10">
    <property type="match status" value="1"/>
</dbReference>
<evidence type="ECO:0000313" key="18">
    <source>
        <dbReference type="EMBL" id="KFI81402.1"/>
    </source>
</evidence>
<dbReference type="PROSITE" id="PS50885">
    <property type="entry name" value="HAMP"/>
    <property type="match status" value="1"/>
</dbReference>
<dbReference type="GO" id="GO:0005524">
    <property type="term" value="F:ATP binding"/>
    <property type="evidence" value="ECO:0007669"/>
    <property type="project" value="UniProtKB-KW"/>
</dbReference>
<keyword evidence="6 18" id="KW-0808">Transferase</keyword>
<evidence type="ECO:0000256" key="4">
    <source>
        <dbReference type="ARBA" id="ARBA00022475"/>
    </source>
</evidence>
<dbReference type="STRING" id="218140.BPSY_1810"/>
<keyword evidence="11 15" id="KW-1133">Transmembrane helix</keyword>
<keyword evidence="12" id="KW-0902">Two-component regulatory system</keyword>
<dbReference type="InterPro" id="IPR047669">
    <property type="entry name" value="MtrAB_MtrB"/>
</dbReference>
<evidence type="ECO:0000256" key="13">
    <source>
        <dbReference type="ARBA" id="ARBA00023136"/>
    </source>
</evidence>
<dbReference type="SMART" id="SM00387">
    <property type="entry name" value="HATPase_c"/>
    <property type="match status" value="1"/>
</dbReference>
<dbReference type="SUPFAM" id="SSF158472">
    <property type="entry name" value="HAMP domain-like"/>
    <property type="match status" value="1"/>
</dbReference>
<evidence type="ECO:0000259" key="17">
    <source>
        <dbReference type="PROSITE" id="PS50885"/>
    </source>
</evidence>
<dbReference type="GeneID" id="98301003"/>
<dbReference type="EC" id="2.7.13.3" evidence="3"/>
<evidence type="ECO:0000256" key="11">
    <source>
        <dbReference type="ARBA" id="ARBA00022989"/>
    </source>
</evidence>
<evidence type="ECO:0000256" key="9">
    <source>
        <dbReference type="ARBA" id="ARBA00022777"/>
    </source>
</evidence>
<keyword evidence="10" id="KW-0067">ATP-binding</keyword>
<evidence type="ECO:0000256" key="15">
    <source>
        <dbReference type="SAM" id="Phobius"/>
    </source>
</evidence>
<dbReference type="InterPro" id="IPR003594">
    <property type="entry name" value="HATPase_dom"/>
</dbReference>
<comment type="subcellular location">
    <subcellularLocation>
        <location evidence="2">Cell membrane</location>
        <topology evidence="2">Multi-pass membrane protein</topology>
    </subcellularLocation>
</comment>
<dbReference type="GO" id="GO:0005886">
    <property type="term" value="C:plasma membrane"/>
    <property type="evidence" value="ECO:0007669"/>
    <property type="project" value="UniProtKB-SubCell"/>
</dbReference>
<evidence type="ECO:0000256" key="5">
    <source>
        <dbReference type="ARBA" id="ARBA00022553"/>
    </source>
</evidence>
<dbReference type="CDD" id="cd00082">
    <property type="entry name" value="HisKA"/>
    <property type="match status" value="1"/>
</dbReference>
<evidence type="ECO:0000256" key="14">
    <source>
        <dbReference type="ARBA" id="ARBA00035305"/>
    </source>
</evidence>
<dbReference type="SUPFAM" id="SSF55874">
    <property type="entry name" value="ATPase domain of HSP90 chaperone/DNA topoisomerase II/histidine kinase"/>
    <property type="match status" value="1"/>
</dbReference>
<dbReference type="Pfam" id="PF02518">
    <property type="entry name" value="HATPase_c"/>
    <property type="match status" value="1"/>
</dbReference>
<dbReference type="InterPro" id="IPR005467">
    <property type="entry name" value="His_kinase_dom"/>
</dbReference>
<dbReference type="Pfam" id="PF00672">
    <property type="entry name" value="HAMP"/>
    <property type="match status" value="1"/>
</dbReference>
<dbReference type="Gene3D" id="1.10.287.130">
    <property type="match status" value="1"/>
</dbReference>
<dbReference type="PANTHER" id="PTHR45436">
    <property type="entry name" value="SENSOR HISTIDINE KINASE YKOH"/>
    <property type="match status" value="1"/>
</dbReference>
<dbReference type="SUPFAM" id="SSF47384">
    <property type="entry name" value="Homodimeric domain of signal transducing histidine kinase"/>
    <property type="match status" value="1"/>
</dbReference>
<evidence type="ECO:0000259" key="16">
    <source>
        <dbReference type="PROSITE" id="PS50109"/>
    </source>
</evidence>
<comment type="catalytic activity">
    <reaction evidence="1">
        <text>ATP + protein L-histidine = ADP + protein N-phospho-L-histidine.</text>
        <dbReference type="EC" id="2.7.13.3"/>
    </reaction>
</comment>
<dbReference type="InterPro" id="IPR050428">
    <property type="entry name" value="TCS_sensor_his_kinase"/>
</dbReference>
<dbReference type="PRINTS" id="PR00344">
    <property type="entry name" value="BCTRLSENSOR"/>
</dbReference>